<feature type="signal peptide" evidence="1">
    <location>
        <begin position="1"/>
        <end position="18"/>
    </location>
</feature>
<evidence type="ECO:0008006" key="4">
    <source>
        <dbReference type="Google" id="ProtNLM"/>
    </source>
</evidence>
<reference evidence="2" key="2">
    <citation type="submission" date="2023-05" db="EMBL/GenBank/DDBJ databases">
        <authorList>
            <consortium name="Lawrence Berkeley National Laboratory"/>
            <person name="Steindorff A."/>
            <person name="Hensen N."/>
            <person name="Bonometti L."/>
            <person name="Westerberg I."/>
            <person name="Brannstrom I.O."/>
            <person name="Guillou S."/>
            <person name="Cros-Aarteil S."/>
            <person name="Calhoun S."/>
            <person name="Haridas S."/>
            <person name="Kuo A."/>
            <person name="Mondo S."/>
            <person name="Pangilinan J."/>
            <person name="Riley R."/>
            <person name="Labutti K."/>
            <person name="Andreopoulos B."/>
            <person name="Lipzen A."/>
            <person name="Chen C."/>
            <person name="Yanf M."/>
            <person name="Daum C."/>
            <person name="Ng V."/>
            <person name="Clum A."/>
            <person name="Ohm R."/>
            <person name="Martin F."/>
            <person name="Silar P."/>
            <person name="Natvig D."/>
            <person name="Lalanne C."/>
            <person name="Gautier V."/>
            <person name="Ament-Velasquez S.L."/>
            <person name="Kruys A."/>
            <person name="Hutchinson M.I."/>
            <person name="Powell A.J."/>
            <person name="Barry K."/>
            <person name="Miller A.N."/>
            <person name="Grigoriev I.V."/>
            <person name="Debuchy R."/>
            <person name="Gladieux P."/>
            <person name="Thoren M.H."/>
            <person name="Johannesson H."/>
        </authorList>
    </citation>
    <scope>NUCLEOTIDE SEQUENCE</scope>
    <source>
        <strain evidence="2">CBS 731.68</strain>
    </source>
</reference>
<dbReference type="RefSeq" id="XP_062643633.1">
    <property type="nucleotide sequence ID" value="XM_062786415.1"/>
</dbReference>
<protein>
    <recommendedName>
        <fullName evidence="4">Secreted protein</fullName>
    </recommendedName>
</protein>
<dbReference type="GeneID" id="87823181"/>
<proteinExistence type="predicted"/>
<dbReference type="EMBL" id="MU853244">
    <property type="protein sequence ID" value="KAK4119860.1"/>
    <property type="molecule type" value="Genomic_DNA"/>
</dbReference>
<gene>
    <name evidence="2" type="ORF">N657DRAFT_247383</name>
</gene>
<sequence length="70" mass="7595">MRPSMLYLLPLLASGVHAVVLSYAACANVDFWYCNSVCALPFQLHNSTQPPHTTIPARELGIPSALPEIS</sequence>
<keyword evidence="1" id="KW-0732">Signal</keyword>
<evidence type="ECO:0000313" key="3">
    <source>
        <dbReference type="Proteomes" id="UP001302602"/>
    </source>
</evidence>
<name>A0AAN6TTH1_9PEZI</name>
<evidence type="ECO:0000256" key="1">
    <source>
        <dbReference type="SAM" id="SignalP"/>
    </source>
</evidence>
<dbReference type="Proteomes" id="UP001302602">
    <property type="component" value="Unassembled WGS sequence"/>
</dbReference>
<reference evidence="2" key="1">
    <citation type="journal article" date="2023" name="Mol. Phylogenet. Evol.">
        <title>Genome-scale phylogeny and comparative genomics of the fungal order Sordariales.</title>
        <authorList>
            <person name="Hensen N."/>
            <person name="Bonometti L."/>
            <person name="Westerberg I."/>
            <person name="Brannstrom I.O."/>
            <person name="Guillou S."/>
            <person name="Cros-Aarteil S."/>
            <person name="Calhoun S."/>
            <person name="Haridas S."/>
            <person name="Kuo A."/>
            <person name="Mondo S."/>
            <person name="Pangilinan J."/>
            <person name="Riley R."/>
            <person name="LaButti K."/>
            <person name="Andreopoulos B."/>
            <person name="Lipzen A."/>
            <person name="Chen C."/>
            <person name="Yan M."/>
            <person name="Daum C."/>
            <person name="Ng V."/>
            <person name="Clum A."/>
            <person name="Steindorff A."/>
            <person name="Ohm R.A."/>
            <person name="Martin F."/>
            <person name="Silar P."/>
            <person name="Natvig D.O."/>
            <person name="Lalanne C."/>
            <person name="Gautier V."/>
            <person name="Ament-Velasquez S.L."/>
            <person name="Kruys A."/>
            <person name="Hutchinson M.I."/>
            <person name="Powell A.J."/>
            <person name="Barry K."/>
            <person name="Miller A.N."/>
            <person name="Grigoriev I.V."/>
            <person name="Debuchy R."/>
            <person name="Gladieux P."/>
            <person name="Hiltunen Thoren M."/>
            <person name="Johannesson H."/>
        </authorList>
    </citation>
    <scope>NUCLEOTIDE SEQUENCE</scope>
    <source>
        <strain evidence="2">CBS 731.68</strain>
    </source>
</reference>
<keyword evidence="3" id="KW-1185">Reference proteome</keyword>
<evidence type="ECO:0000313" key="2">
    <source>
        <dbReference type="EMBL" id="KAK4119860.1"/>
    </source>
</evidence>
<accession>A0AAN6TTH1</accession>
<feature type="chain" id="PRO_5042905649" description="Secreted protein" evidence="1">
    <location>
        <begin position="19"/>
        <end position="70"/>
    </location>
</feature>
<dbReference type="AlphaFoldDB" id="A0AAN6TTH1"/>
<organism evidence="2 3">
    <name type="scientific">Parathielavia appendiculata</name>
    <dbReference type="NCBI Taxonomy" id="2587402"/>
    <lineage>
        <taxon>Eukaryota</taxon>
        <taxon>Fungi</taxon>
        <taxon>Dikarya</taxon>
        <taxon>Ascomycota</taxon>
        <taxon>Pezizomycotina</taxon>
        <taxon>Sordariomycetes</taxon>
        <taxon>Sordariomycetidae</taxon>
        <taxon>Sordariales</taxon>
        <taxon>Chaetomiaceae</taxon>
        <taxon>Parathielavia</taxon>
    </lineage>
</organism>
<comment type="caution">
    <text evidence="2">The sequence shown here is derived from an EMBL/GenBank/DDBJ whole genome shotgun (WGS) entry which is preliminary data.</text>
</comment>